<name>F4XMV7_9CYAN</name>
<accession>F4XMV7</accession>
<evidence type="ECO:0000313" key="2">
    <source>
        <dbReference type="Proteomes" id="UP000003959"/>
    </source>
</evidence>
<dbReference type="Proteomes" id="UP000003959">
    <property type="component" value="Unassembled WGS sequence"/>
</dbReference>
<reference evidence="2" key="1">
    <citation type="journal article" date="2011" name="Proc. Natl. Acad. Sci. U.S.A.">
        <title>Genomic insights into the physiology and ecology of the marine filamentous cyanobacterium Lyngbya majuscula.</title>
        <authorList>
            <person name="Jones A.C."/>
            <person name="Monroe E.A."/>
            <person name="Podell S."/>
            <person name="Hess W.R."/>
            <person name="Klages S."/>
            <person name="Esquenazi E."/>
            <person name="Niessen S."/>
            <person name="Hoover H."/>
            <person name="Rothmann M."/>
            <person name="Lasken R.S."/>
            <person name="Yates J.R.III."/>
            <person name="Reinhardt R."/>
            <person name="Kube M."/>
            <person name="Burkart M.D."/>
            <person name="Allen E.E."/>
            <person name="Dorrestein P.C."/>
            <person name="Gerwick W.H."/>
            <person name="Gerwick L."/>
        </authorList>
    </citation>
    <scope>NUCLEOTIDE SEQUENCE [LARGE SCALE GENOMIC DNA]</scope>
    <source>
        <strain evidence="2">3L</strain>
    </source>
</reference>
<dbReference type="EMBL" id="GL890840">
    <property type="protein sequence ID" value="EGJ34016.1"/>
    <property type="molecule type" value="Genomic_DNA"/>
</dbReference>
<sequence>MNAEGIPDKAFKPFFPKQVQGIGILSLKNLVLLSEIPGFSWETKG</sequence>
<keyword evidence="2" id="KW-1185">Reference proteome</keyword>
<evidence type="ECO:0000313" key="1">
    <source>
        <dbReference type="EMBL" id="EGJ34016.1"/>
    </source>
</evidence>
<proteinExistence type="predicted"/>
<gene>
    <name evidence="1" type="ORF">LYNGBM3L_20630</name>
</gene>
<dbReference type="HOGENOM" id="CLU_3202162_0_0_3"/>
<protein>
    <submittedName>
        <fullName evidence="1">Uncharacterized protein</fullName>
    </submittedName>
</protein>
<dbReference type="AlphaFoldDB" id="F4XMV7"/>
<organism evidence="1 2">
    <name type="scientific">Moorena producens 3L</name>
    <dbReference type="NCBI Taxonomy" id="489825"/>
    <lineage>
        <taxon>Bacteria</taxon>
        <taxon>Bacillati</taxon>
        <taxon>Cyanobacteriota</taxon>
        <taxon>Cyanophyceae</taxon>
        <taxon>Coleofasciculales</taxon>
        <taxon>Coleofasciculaceae</taxon>
        <taxon>Moorena</taxon>
    </lineage>
</organism>